<dbReference type="OrthoDB" id="9799154at2"/>
<dbReference type="SUPFAM" id="SSF55729">
    <property type="entry name" value="Acyl-CoA N-acyltransferases (Nat)"/>
    <property type="match status" value="1"/>
</dbReference>
<dbReference type="PANTHER" id="PTHR43877">
    <property type="entry name" value="AMINOALKYLPHOSPHONATE N-ACETYLTRANSFERASE-RELATED-RELATED"/>
    <property type="match status" value="1"/>
</dbReference>
<dbReference type="PROSITE" id="PS51186">
    <property type="entry name" value="GNAT"/>
    <property type="match status" value="1"/>
</dbReference>
<sequence>MRVHYRPAIATDTAGIAAAHAAAHRETWRGLVEDRDLRPGSSGDYLARWTQRLSDASVSVFVAEADGQIIGAGACGAVDGEGVILDILVLKSMQCRGVGTRLMGLMACDLKARGHGSVSLWAPERNVVAIVFFRAIGGDIVDAAPTGGCKGLPALRLRWESLDDLAFWNGSVSPSHRAQTRRARGEQSPSAAERTACPDAFPPASAALRRD</sequence>
<keyword evidence="5" id="KW-0689">Ribosomal protein</keyword>
<evidence type="ECO:0000313" key="5">
    <source>
        <dbReference type="EMBL" id="TCO11451.1"/>
    </source>
</evidence>
<dbReference type="GO" id="GO:0016747">
    <property type="term" value="F:acyltransferase activity, transferring groups other than amino-acyl groups"/>
    <property type="evidence" value="ECO:0007669"/>
    <property type="project" value="InterPro"/>
</dbReference>
<dbReference type="GO" id="GO:0005840">
    <property type="term" value="C:ribosome"/>
    <property type="evidence" value="ECO:0007669"/>
    <property type="project" value="UniProtKB-KW"/>
</dbReference>
<keyword evidence="2" id="KW-0012">Acyltransferase</keyword>
<dbReference type="Gene3D" id="3.40.630.30">
    <property type="match status" value="1"/>
</dbReference>
<feature type="domain" description="N-acetyltransferase" evidence="4">
    <location>
        <begin position="3"/>
        <end position="159"/>
    </location>
</feature>
<evidence type="ECO:0000256" key="1">
    <source>
        <dbReference type="ARBA" id="ARBA00022679"/>
    </source>
</evidence>
<dbReference type="InterPro" id="IPR000182">
    <property type="entry name" value="GNAT_dom"/>
</dbReference>
<evidence type="ECO:0000313" key="6">
    <source>
        <dbReference type="Proteomes" id="UP000294881"/>
    </source>
</evidence>
<reference evidence="5 6" key="1">
    <citation type="submission" date="2019-03" db="EMBL/GenBank/DDBJ databases">
        <title>Genomic Encyclopedia of Type Strains, Phase IV (KMG-IV): sequencing the most valuable type-strain genomes for metagenomic binning, comparative biology and taxonomic classification.</title>
        <authorList>
            <person name="Goeker M."/>
        </authorList>
    </citation>
    <scope>NUCLEOTIDE SEQUENCE [LARGE SCALE GENOMIC DNA]</scope>
    <source>
        <strain evidence="5 6">DSM 22958</strain>
    </source>
</reference>
<keyword evidence="5" id="KW-0687">Ribonucleoprotein</keyword>
<proteinExistence type="predicted"/>
<gene>
    <name evidence="5" type="ORF">EV666_11238</name>
</gene>
<evidence type="ECO:0000256" key="2">
    <source>
        <dbReference type="ARBA" id="ARBA00023315"/>
    </source>
</evidence>
<dbReference type="AlphaFoldDB" id="A0A4R2GQ46"/>
<dbReference type="InterPro" id="IPR050832">
    <property type="entry name" value="Bact_Acetyltransf"/>
</dbReference>
<protein>
    <submittedName>
        <fullName evidence="5">Ribosomal protein S18 acetylase RimI-like enzyme</fullName>
    </submittedName>
</protein>
<organism evidence="5 6">
    <name type="scientific">Camelimonas lactis</name>
    <dbReference type="NCBI Taxonomy" id="659006"/>
    <lineage>
        <taxon>Bacteria</taxon>
        <taxon>Pseudomonadati</taxon>
        <taxon>Pseudomonadota</taxon>
        <taxon>Alphaproteobacteria</taxon>
        <taxon>Hyphomicrobiales</taxon>
        <taxon>Chelatococcaceae</taxon>
        <taxon>Camelimonas</taxon>
    </lineage>
</organism>
<accession>A0A4R2GQ46</accession>
<comment type="caution">
    <text evidence="5">The sequence shown here is derived from an EMBL/GenBank/DDBJ whole genome shotgun (WGS) entry which is preliminary data.</text>
</comment>
<keyword evidence="1" id="KW-0808">Transferase</keyword>
<evidence type="ECO:0000256" key="3">
    <source>
        <dbReference type="SAM" id="MobiDB-lite"/>
    </source>
</evidence>
<feature type="region of interest" description="Disordered" evidence="3">
    <location>
        <begin position="176"/>
        <end position="211"/>
    </location>
</feature>
<dbReference type="Proteomes" id="UP000294881">
    <property type="component" value="Unassembled WGS sequence"/>
</dbReference>
<name>A0A4R2GQ46_9HYPH</name>
<keyword evidence="6" id="KW-1185">Reference proteome</keyword>
<dbReference type="Pfam" id="PF00583">
    <property type="entry name" value="Acetyltransf_1"/>
    <property type="match status" value="1"/>
</dbReference>
<dbReference type="PANTHER" id="PTHR43877:SF2">
    <property type="entry name" value="AMINOALKYLPHOSPHONATE N-ACETYLTRANSFERASE-RELATED"/>
    <property type="match status" value="1"/>
</dbReference>
<dbReference type="CDD" id="cd04301">
    <property type="entry name" value="NAT_SF"/>
    <property type="match status" value="1"/>
</dbReference>
<dbReference type="EMBL" id="SLWL01000012">
    <property type="protein sequence ID" value="TCO11451.1"/>
    <property type="molecule type" value="Genomic_DNA"/>
</dbReference>
<dbReference type="InterPro" id="IPR016181">
    <property type="entry name" value="Acyl_CoA_acyltransferase"/>
</dbReference>
<evidence type="ECO:0000259" key="4">
    <source>
        <dbReference type="PROSITE" id="PS51186"/>
    </source>
</evidence>